<evidence type="ECO:0000313" key="6">
    <source>
        <dbReference type="Proteomes" id="UP000240540"/>
    </source>
</evidence>
<dbReference type="Proteomes" id="UP000240540">
    <property type="component" value="Segment"/>
</dbReference>
<reference evidence="3" key="1">
    <citation type="journal article" date="2008" name="Australas. Plant Pathol.">
        <title>The genetic diversity of ampeloviruses in Australian pineapples and their association with mealybug wilt disease.</title>
        <authorList>
            <person name="Gambley C.F."/>
            <person name="Steele V."/>
            <person name="Geering A.D.W."/>
            <person name="Thomas J.E."/>
        </authorList>
    </citation>
    <scope>NUCLEOTIDE SEQUENCE</scope>
    <source>
        <strain evidence="4">A1</strain>
        <strain evidence="3">A2</strain>
    </source>
</reference>
<dbReference type="EMBL" id="MN539274">
    <property type="protein sequence ID" value="QJQ80364.1"/>
    <property type="molecule type" value="Genomic_RNA"/>
</dbReference>
<sequence length="51" mass="5651">MIRVDNFLWAIYLLTFITISAIIVVLVVLIQRLLCPTSLPPNAQVPHGGGY</sequence>
<dbReference type="EMBL" id="DQ399259">
    <property type="protein sequence ID" value="ABD62349.1"/>
    <property type="molecule type" value="Genomic_RNA"/>
</dbReference>
<keyword evidence="1" id="KW-0472">Membrane</keyword>
<keyword evidence="6" id="KW-1185">Reference proteome</keyword>
<accession>B2BD36</accession>
<evidence type="ECO:0000313" key="4">
    <source>
        <dbReference type="EMBL" id="ABR68925.1"/>
    </source>
</evidence>
<reference evidence="2 6" key="2">
    <citation type="journal article" date="2009" name="Virus Genes">
        <title>Genome organization and phylogenetic relationship of Pineapple mealybug wilt associated virus-3 with family Closteroviridae members.</title>
        <authorList>
            <person name="Sether D.M."/>
            <person name="Melzer M.J."/>
            <person name="Borth W.B."/>
            <person name="Hu J.S."/>
        </authorList>
    </citation>
    <scope>NUCLEOTIDE SEQUENCE [LARGE SCALE GENOMIC DNA]</scope>
</reference>
<evidence type="ECO:0000313" key="5">
    <source>
        <dbReference type="EMBL" id="QJQ80364.1"/>
    </source>
</evidence>
<keyword evidence="1" id="KW-1133">Transmembrane helix</keyword>
<dbReference type="EMBL" id="EF467918">
    <property type="protein sequence ID" value="ABR68922.1"/>
    <property type="molecule type" value="Genomic_RNA"/>
</dbReference>
<keyword evidence="1" id="KW-0812">Transmembrane</keyword>
<organism evidence="3">
    <name type="scientific">Pineapple mealybug wilt-associated virus 3</name>
    <dbReference type="NCBI Taxonomy" id="373861"/>
    <lineage>
        <taxon>Viruses</taxon>
        <taxon>Riboviria</taxon>
        <taxon>Orthornavirae</taxon>
        <taxon>Kitrinoviricota</taxon>
        <taxon>Alsuviricetes</taxon>
        <taxon>Martellivirales</taxon>
        <taxon>Closteroviridae</taxon>
        <taxon>Ampelovirus</taxon>
        <taxon>Ampelovirus triananas</taxon>
    </lineage>
</organism>
<dbReference type="RefSeq" id="YP_009666004.1">
    <property type="nucleotide sequence ID" value="NC_043406.1"/>
</dbReference>
<feature type="transmembrane region" description="Helical" evidence="1">
    <location>
        <begin position="7"/>
        <end position="30"/>
    </location>
</feature>
<evidence type="ECO:0000313" key="2">
    <source>
        <dbReference type="EMBL" id="ABD62349.1"/>
    </source>
</evidence>
<proteinExistence type="predicted"/>
<reference evidence="5" key="3">
    <citation type="journal article" date="2020" name="Trop. Plant Pathol.">
        <title>Further genomic characterization of pineapple mealybug wilt-associated viruses using high-throughput sequencing.</title>
        <authorList>
            <person name="Green J.C."/>
            <person name="Rwahnih M.A."/>
            <person name="Olmedo-Velarde A."/>
            <person name="Melzer M.J."/>
            <person name="Hamim I."/>
            <person name="Borth W.B."/>
            <person name="Brower T.M."/>
            <person name="Hu J.S."/>
        </authorList>
    </citation>
    <scope>NUCLEOTIDE SEQUENCE</scope>
    <source>
        <strain evidence="5">HANA158</strain>
    </source>
</reference>
<name>B2BD36_9CLOS</name>
<evidence type="ECO:0000256" key="1">
    <source>
        <dbReference type="SAM" id="Phobius"/>
    </source>
</evidence>
<dbReference type="EMBL" id="EF467919">
    <property type="protein sequence ID" value="ABR68925.1"/>
    <property type="molecule type" value="Genomic_RNA"/>
</dbReference>
<gene>
    <name evidence="2" type="primary">p6</name>
</gene>
<dbReference type="GeneID" id="40526173"/>
<dbReference type="KEGG" id="vg:40526173"/>
<protein>
    <submittedName>
        <fullName evidence="2">Mall hydrophobic 5.65 kDa protein</fullName>
    </submittedName>
    <submittedName>
        <fullName evidence="5">p6</fullName>
    </submittedName>
</protein>
<evidence type="ECO:0000313" key="3">
    <source>
        <dbReference type="EMBL" id="ABR68922.1"/>
    </source>
</evidence>